<dbReference type="PANTHER" id="PTHR42928">
    <property type="entry name" value="TRICARBOXYLATE-BINDING PROTEIN"/>
    <property type="match status" value="1"/>
</dbReference>
<sequence length="322" mass="33432">MAKIIGSLKMKKLAAIAAFSASTVLSGAMPALAEYPTTPVQFVVPWPPGDFEDILTRMIAAKMEEMTGVSASVVNKPGGGDGPFPGALEVLNGPADGSMVGSFVIGVPIVGPMIDIGIEEDSFTPVGIFLTYPFVLAASGDAPYSNMAELAAHAQDNDVVLGHFGAGLTPTKASFAAAKKMGFEFADDSAFDMLDCNTLSSGDADVINTTLALIEPCLGEINVLANIGSEPIAKLSGVQTLAAQSGINDLELWNGLFVKKGTPQEVIDKLDEVAAATMASAEAQALMAETGARVYWQDMAASKQRIETDRGKNAELGAILDN</sequence>
<evidence type="ECO:0000313" key="3">
    <source>
        <dbReference type="EMBL" id="AII88149.1"/>
    </source>
</evidence>
<keyword evidence="2" id="KW-0732">Signal</keyword>
<evidence type="ECO:0000256" key="1">
    <source>
        <dbReference type="ARBA" id="ARBA00006987"/>
    </source>
</evidence>
<comment type="similarity">
    <text evidence="1">Belongs to the UPF0065 (bug) family.</text>
</comment>
<dbReference type="PANTHER" id="PTHR42928:SF5">
    <property type="entry name" value="BLR1237 PROTEIN"/>
    <property type="match status" value="1"/>
</dbReference>
<feature type="signal peptide" evidence="2">
    <location>
        <begin position="1"/>
        <end position="33"/>
    </location>
</feature>
<dbReference type="Gene3D" id="3.40.190.150">
    <property type="entry name" value="Bordetella uptake gene, domain 1"/>
    <property type="match status" value="1"/>
</dbReference>
<name>A0AAN0VJI2_9RHOB</name>
<dbReference type="Proteomes" id="UP000028680">
    <property type="component" value="Chromosome"/>
</dbReference>
<evidence type="ECO:0000256" key="2">
    <source>
        <dbReference type="SAM" id="SignalP"/>
    </source>
</evidence>
<dbReference type="InterPro" id="IPR042100">
    <property type="entry name" value="Bug_dom1"/>
</dbReference>
<dbReference type="AlphaFoldDB" id="A0AAN0VJI2"/>
<keyword evidence="4" id="KW-1185">Reference proteome</keyword>
<dbReference type="KEGG" id="ptp:RCA23_c26320"/>
<reference evidence="3 4" key="1">
    <citation type="journal article" date="2014" name="ISME J.">
        <title>Adaptation of an abundant Roseobacter RCA organism to pelagic systems revealed by genomic and transcriptomic analyses.</title>
        <authorList>
            <person name="Voget S."/>
            <person name="Wemheuer B."/>
            <person name="Brinkhoff T."/>
            <person name="Vollmers J."/>
            <person name="Dietrich S."/>
            <person name="Giebel H.A."/>
            <person name="Beardsley C."/>
            <person name="Sardemann C."/>
            <person name="Bakenhus I."/>
            <person name="Billerbeck S."/>
            <person name="Daniel R."/>
            <person name="Simon M."/>
        </authorList>
    </citation>
    <scope>NUCLEOTIDE SEQUENCE [LARGE SCALE GENOMIC DNA]</scope>
    <source>
        <strain evidence="3 4">RCA23</strain>
    </source>
</reference>
<dbReference type="Gene3D" id="3.40.190.10">
    <property type="entry name" value="Periplasmic binding protein-like II"/>
    <property type="match status" value="1"/>
</dbReference>
<protein>
    <submittedName>
        <fullName evidence="3">Tripartite tricarboxylate transporter (TTT) protein TctC</fullName>
    </submittedName>
</protein>
<evidence type="ECO:0000313" key="4">
    <source>
        <dbReference type="Proteomes" id="UP000028680"/>
    </source>
</evidence>
<accession>A0AAN0VJI2</accession>
<feature type="chain" id="PRO_5042994248" evidence="2">
    <location>
        <begin position="34"/>
        <end position="322"/>
    </location>
</feature>
<organism evidence="3 4">
    <name type="scientific">Planktomarina temperata RCA23</name>
    <dbReference type="NCBI Taxonomy" id="666509"/>
    <lineage>
        <taxon>Bacteria</taxon>
        <taxon>Pseudomonadati</taxon>
        <taxon>Pseudomonadota</taxon>
        <taxon>Alphaproteobacteria</taxon>
        <taxon>Rhodobacterales</taxon>
        <taxon>Paracoccaceae</taxon>
        <taxon>Planktomarina</taxon>
    </lineage>
</organism>
<proteinExistence type="inferred from homology"/>
<gene>
    <name evidence="3" type="primary">tctC1</name>
    <name evidence="3" type="ORF">RCA23_c26320</name>
</gene>
<dbReference type="EMBL" id="CP003984">
    <property type="protein sequence ID" value="AII88149.1"/>
    <property type="molecule type" value="Genomic_DNA"/>
</dbReference>
<dbReference type="InterPro" id="IPR005064">
    <property type="entry name" value="BUG"/>
</dbReference>
<dbReference type="Pfam" id="PF03401">
    <property type="entry name" value="TctC"/>
    <property type="match status" value="1"/>
</dbReference>